<proteinExistence type="predicted"/>
<organism evidence="2 3">
    <name type="scientific">Streptomyces asiaticus subsp. ignotus</name>
    <dbReference type="NCBI Taxonomy" id="3098222"/>
    <lineage>
        <taxon>Bacteria</taxon>
        <taxon>Bacillati</taxon>
        <taxon>Actinomycetota</taxon>
        <taxon>Actinomycetes</taxon>
        <taxon>Kitasatosporales</taxon>
        <taxon>Streptomycetaceae</taxon>
        <taxon>Streptomyces</taxon>
        <taxon>Streptomyces violaceusniger group</taxon>
    </lineage>
</organism>
<name>A0ABU7PQG9_9ACTN</name>
<keyword evidence="1" id="KW-1133">Transmembrane helix</keyword>
<comment type="caution">
    <text evidence="2">The sequence shown here is derived from an EMBL/GenBank/DDBJ whole genome shotgun (WGS) entry which is preliminary data.</text>
</comment>
<feature type="transmembrane region" description="Helical" evidence="1">
    <location>
        <begin position="74"/>
        <end position="97"/>
    </location>
</feature>
<dbReference type="EMBL" id="JAZBJO010000002">
    <property type="protein sequence ID" value="MEE4591344.1"/>
    <property type="molecule type" value="Genomic_DNA"/>
</dbReference>
<protein>
    <submittedName>
        <fullName evidence="2">Uncharacterized protein</fullName>
    </submittedName>
</protein>
<accession>A0ABU7PQG9</accession>
<sequence>MMGEPMARNEFSGTAHTVIQAHTIHGGIHFNEGHHPFTGGRLIGHLLLAVCSTAVGASLLLWTRDGGNAPALPGPTLGAVGIVLATFGAWLAVHAIVRHRRSRILWGDRSAGAQRGGRAARQRRTRAAGP</sequence>
<dbReference type="Proteomes" id="UP001354709">
    <property type="component" value="Unassembled WGS sequence"/>
</dbReference>
<keyword evidence="1" id="KW-0812">Transmembrane</keyword>
<dbReference type="RefSeq" id="WP_330806624.1">
    <property type="nucleotide sequence ID" value="NZ_JAZBJO010000002.1"/>
</dbReference>
<keyword evidence="3" id="KW-1185">Reference proteome</keyword>
<evidence type="ECO:0000313" key="3">
    <source>
        <dbReference type="Proteomes" id="UP001354709"/>
    </source>
</evidence>
<feature type="transmembrane region" description="Helical" evidence="1">
    <location>
        <begin position="42"/>
        <end position="62"/>
    </location>
</feature>
<reference evidence="2 3" key="1">
    <citation type="submission" date="2023-11" db="EMBL/GenBank/DDBJ databases">
        <title>30 novel species of actinomycetes from the DSMZ collection.</title>
        <authorList>
            <person name="Nouioui I."/>
        </authorList>
    </citation>
    <scope>NUCLEOTIDE SEQUENCE [LARGE SCALE GENOMIC DNA]</scope>
    <source>
        <strain evidence="2 3">DSM 41524</strain>
    </source>
</reference>
<gene>
    <name evidence="2" type="ORF">V2J94_05505</name>
</gene>
<keyword evidence="1" id="KW-0472">Membrane</keyword>
<evidence type="ECO:0000256" key="1">
    <source>
        <dbReference type="SAM" id="Phobius"/>
    </source>
</evidence>
<evidence type="ECO:0000313" key="2">
    <source>
        <dbReference type="EMBL" id="MEE4591344.1"/>
    </source>
</evidence>